<dbReference type="CDD" id="cd21141">
    <property type="entry name" value="Cas6_III-like"/>
    <property type="match status" value="1"/>
</dbReference>
<name>A0A6B3W2F7_9BACI</name>
<reference evidence="2 5" key="2">
    <citation type="submission" date="2020-07" db="EMBL/GenBank/DDBJ databases">
        <authorList>
            <person name="Feng H."/>
        </authorList>
    </citation>
    <scope>NUCLEOTIDE SEQUENCE [LARGE SCALE GENOMIC DNA]</scope>
    <source>
        <strain evidence="5">s-12</strain>
        <strain evidence="2">S-12</strain>
    </source>
</reference>
<dbReference type="Proteomes" id="UP000472971">
    <property type="component" value="Unassembled WGS sequence"/>
</dbReference>
<dbReference type="EMBL" id="JAAIWN010000026">
    <property type="protein sequence ID" value="NEY82076.1"/>
    <property type="molecule type" value="Genomic_DNA"/>
</dbReference>
<protein>
    <submittedName>
        <fullName evidence="3">CRISPR system precrRNA processing endoribonuclease RAMP protein Cas6</fullName>
    </submittedName>
</protein>
<reference evidence="3 4" key="1">
    <citation type="submission" date="2020-02" db="EMBL/GenBank/DDBJ databases">
        <title>Bacillus aquiflavi sp. nov., isolated from yellow water of strong flavor Chinese baijiu in Yibin region of China.</title>
        <authorList>
            <person name="Xie J."/>
        </authorList>
    </citation>
    <scope>NUCLEOTIDE SEQUENCE [LARGE SCALE GENOMIC DNA]</scope>
    <source>
        <strain evidence="3 4">3H-10</strain>
    </source>
</reference>
<dbReference type="Gene3D" id="3.30.70.1900">
    <property type="match status" value="1"/>
</dbReference>
<dbReference type="Gene3D" id="3.30.70.1890">
    <property type="match status" value="1"/>
</dbReference>
<dbReference type="Pfam" id="PF10040">
    <property type="entry name" value="CRISPR_Cas6"/>
    <property type="match status" value="1"/>
</dbReference>
<gene>
    <name evidence="2" type="primary">cas6</name>
    <name evidence="3" type="ORF">G4D64_11320</name>
    <name evidence="2" type="ORF">H1Z61_11930</name>
</gene>
<dbReference type="AlphaFoldDB" id="A0A6B3W2F7"/>
<keyword evidence="4" id="KW-1185">Reference proteome</keyword>
<dbReference type="RefSeq" id="WP_163242464.1">
    <property type="nucleotide sequence ID" value="NZ_JAAIWN010000026.1"/>
</dbReference>
<dbReference type="EMBL" id="JACEIO010000028">
    <property type="protein sequence ID" value="MBA4537820.1"/>
    <property type="molecule type" value="Genomic_DNA"/>
</dbReference>
<dbReference type="InterPro" id="IPR045747">
    <property type="entry name" value="CRISPR-assoc_prot_Cas6_N_sf"/>
</dbReference>
<evidence type="ECO:0000259" key="1">
    <source>
        <dbReference type="Pfam" id="PF10040"/>
    </source>
</evidence>
<evidence type="ECO:0000313" key="4">
    <source>
        <dbReference type="Proteomes" id="UP000472971"/>
    </source>
</evidence>
<accession>A0A6B3W2F7</accession>
<evidence type="ECO:0000313" key="5">
    <source>
        <dbReference type="Proteomes" id="UP000570010"/>
    </source>
</evidence>
<dbReference type="Proteomes" id="UP000570010">
    <property type="component" value="Unassembled WGS sequence"/>
</dbReference>
<dbReference type="InterPro" id="IPR019267">
    <property type="entry name" value="CRISPR-assoc_Cas6_C"/>
</dbReference>
<proteinExistence type="predicted"/>
<comment type="caution">
    <text evidence="3">The sequence shown here is derived from an EMBL/GenBank/DDBJ whole genome shotgun (WGS) entry which is preliminary data.</text>
</comment>
<organism evidence="3 4">
    <name type="scientific">Bacillus aquiflavi</name>
    <dbReference type="NCBI Taxonomy" id="2672567"/>
    <lineage>
        <taxon>Bacteria</taxon>
        <taxon>Bacillati</taxon>
        <taxon>Bacillota</taxon>
        <taxon>Bacilli</taxon>
        <taxon>Bacillales</taxon>
        <taxon>Bacillaceae</taxon>
        <taxon>Bacillus</taxon>
    </lineage>
</organism>
<feature type="domain" description="CRISPR-associated protein Cas6 C-terminal" evidence="1">
    <location>
        <begin position="120"/>
        <end position="237"/>
    </location>
</feature>
<evidence type="ECO:0000313" key="2">
    <source>
        <dbReference type="EMBL" id="MBA4537820.1"/>
    </source>
</evidence>
<sequence>MMYVMTLDTHLRKKVNFPGPFTRQLHAFLLKMIKGVNPILSKQLHDSKEKTSFAIFVDSRSSIKICSTDREVITCLQTSFLDNPMINVETETFKINEIHVKKRLLSESMQLLDDVKNLKIEFQTPTAFTHSGKYYILPEPKRIFSSALKTYNQSEETTEQLIWDDLLPIIDKLVMIDINIKSKPISYGRFTVNGFVGKIIWNINNLTREEKRFLSMLLTCMQVMGVGTKTTWGMGKIYATTTCVGKSTGGARKR</sequence>
<evidence type="ECO:0000313" key="3">
    <source>
        <dbReference type="EMBL" id="NEY82076.1"/>
    </source>
</evidence>